<dbReference type="Pfam" id="PF11645">
    <property type="entry name" value="PDDEXK_5"/>
    <property type="match status" value="1"/>
</dbReference>
<dbReference type="InterPro" id="IPR011856">
    <property type="entry name" value="tRNA_endonuc-like_dom_sf"/>
</dbReference>
<comment type="caution">
    <text evidence="2">The sequence shown here is derived from an EMBL/GenBank/DDBJ whole genome shotgun (WGS) entry which is preliminary data.</text>
</comment>
<dbReference type="EMBL" id="JBHFNR010000209">
    <property type="protein sequence ID" value="MFB2896707.1"/>
    <property type="molecule type" value="Genomic_DNA"/>
</dbReference>
<proteinExistence type="predicted"/>
<dbReference type="InterPro" id="IPR021671">
    <property type="entry name" value="PD(D/E)XK_Endonuc"/>
</dbReference>
<sequence>MDTKLKGDIAEQAAVLHALKRGWGVLKPVGDRLPYDLVFDIEGTLIKIQVKYAWFDESSGNFVVDNRRTKTNRRLMLREAYKQSDFDFALLYVEKLDLFYVFPVEVFISYGSEIHLVEGQKRQRKPRSAQYRNAWDLILQKVFGKEIEEQQPLKFEEFLGDVMPIQAQSNEN</sequence>
<reference evidence="2 3" key="1">
    <citation type="submission" date="2024-09" db="EMBL/GenBank/DDBJ databases">
        <title>Floridaenema gen nov. (Aerosakkonemataceae, Aerosakkonematales ord. nov., Cyanobacteria) from benthic tropical and subtropical fresh waters, with the description of four new species.</title>
        <authorList>
            <person name="Moretto J.A."/>
            <person name="Berthold D.E."/>
            <person name="Lefler F.W."/>
            <person name="Huang I.-S."/>
            <person name="Laughinghouse H. IV."/>
        </authorList>
    </citation>
    <scope>NUCLEOTIDE SEQUENCE [LARGE SCALE GENOMIC DNA]</scope>
    <source>
        <strain evidence="2 3">BLCC-F50</strain>
    </source>
</reference>
<protein>
    <submittedName>
        <fullName evidence="2">Group I intron-associated PD-(D/E)XK endonuclease</fullName>
    </submittedName>
</protein>
<feature type="domain" description="PD(D/E)XK endonuclease" evidence="1">
    <location>
        <begin position="1"/>
        <end position="137"/>
    </location>
</feature>
<evidence type="ECO:0000313" key="3">
    <source>
        <dbReference type="Proteomes" id="UP001576784"/>
    </source>
</evidence>
<keyword evidence="3" id="KW-1185">Reference proteome</keyword>
<dbReference type="GO" id="GO:0004519">
    <property type="term" value="F:endonuclease activity"/>
    <property type="evidence" value="ECO:0007669"/>
    <property type="project" value="UniProtKB-KW"/>
</dbReference>
<keyword evidence="2" id="KW-0540">Nuclease</keyword>
<keyword evidence="2" id="KW-0378">Hydrolase</keyword>
<accession>A0ABV4XYF0</accession>
<gene>
    <name evidence="2" type="ORF">ACE1CI_27670</name>
</gene>
<name>A0ABV4XYF0_9CYAN</name>
<evidence type="ECO:0000259" key="1">
    <source>
        <dbReference type="Pfam" id="PF11645"/>
    </source>
</evidence>
<evidence type="ECO:0000313" key="2">
    <source>
        <dbReference type="EMBL" id="MFB2896707.1"/>
    </source>
</evidence>
<keyword evidence="2" id="KW-0255">Endonuclease</keyword>
<organism evidence="2 3">
    <name type="scientific">Floridaenema flaviceps BLCC-F50</name>
    <dbReference type="NCBI Taxonomy" id="3153642"/>
    <lineage>
        <taxon>Bacteria</taxon>
        <taxon>Bacillati</taxon>
        <taxon>Cyanobacteriota</taxon>
        <taxon>Cyanophyceae</taxon>
        <taxon>Oscillatoriophycideae</taxon>
        <taxon>Aerosakkonematales</taxon>
        <taxon>Aerosakkonemataceae</taxon>
        <taxon>Floridanema</taxon>
        <taxon>Floridanema flaviceps</taxon>
    </lineage>
</organism>
<dbReference type="Gene3D" id="3.40.1350.10">
    <property type="match status" value="1"/>
</dbReference>
<dbReference type="Proteomes" id="UP001576784">
    <property type="component" value="Unassembled WGS sequence"/>
</dbReference>
<dbReference type="RefSeq" id="WP_413266328.1">
    <property type="nucleotide sequence ID" value="NZ_JBHFNR010000209.1"/>
</dbReference>